<feature type="chain" id="PRO_5009523202" description="Peptidoglycan binding-like domain-containing protein" evidence="2">
    <location>
        <begin position="33"/>
        <end position="1144"/>
    </location>
</feature>
<evidence type="ECO:0000256" key="2">
    <source>
        <dbReference type="SAM" id="SignalP"/>
    </source>
</evidence>
<proteinExistence type="predicted"/>
<evidence type="ECO:0000313" key="4">
    <source>
        <dbReference type="Proteomes" id="UP000176633"/>
    </source>
</evidence>
<gene>
    <name evidence="3" type="ORF">A3G50_00480</name>
</gene>
<dbReference type="Proteomes" id="UP000176633">
    <property type="component" value="Unassembled WGS sequence"/>
</dbReference>
<comment type="caution">
    <text evidence="3">The sequence shown here is derived from an EMBL/GenBank/DDBJ whole genome shotgun (WGS) entry which is preliminary data.</text>
</comment>
<evidence type="ECO:0008006" key="5">
    <source>
        <dbReference type="Google" id="ProtNLM"/>
    </source>
</evidence>
<accession>A0A1F6C192</accession>
<evidence type="ECO:0000313" key="3">
    <source>
        <dbReference type="EMBL" id="OGG42833.1"/>
    </source>
</evidence>
<dbReference type="InterPro" id="IPR036365">
    <property type="entry name" value="PGBD-like_sf"/>
</dbReference>
<protein>
    <recommendedName>
        <fullName evidence="5">Peptidoglycan binding-like domain-containing protein</fullName>
    </recommendedName>
</protein>
<dbReference type="EMBL" id="MFKM01000036">
    <property type="protein sequence ID" value="OGG42833.1"/>
    <property type="molecule type" value="Genomic_DNA"/>
</dbReference>
<dbReference type="AlphaFoldDB" id="A0A1F6C192"/>
<sequence length="1144" mass="116846">MSITKKIISISVSLTTAVWLSGAAMLVPMAQAATIDELQAQINALLAQIQLLQTQLGSAQGQQTSSFSFTKDLTLGSKGDDVKALQNLLISANKGSAAAALAAVGATSFFGNLTKAALAEYQAAAGVSPAAGYFGPKTRAYVASLGGTTTGGTTTGGTTTGGTTTSASGLALALASDNPAATTIPSGVTGSNFLKFTVSGKGTLSSLSFKRNGLGATTDFVSSGLYLYDGAARLTSGRSLNSTTHEISFLNLALAIDGTKTLSLVADIATSSVATAGAYHYFTLVSAAGDPTPTGTLTSNVFTIGSAAVGTVTATSGVAPSNPKVGQAASLVAEFKLAANSTEDITISRVSLTEGGSITNSNLTNLVLKQSGNTVATASVIGAKDLATLVLTTPFLLEKGQERTFQLFADIAGSTRTSDTVVFYFDSKADIIATGKTYGYAVTVDISGLDATSDGDTLTIAGGDLTITLNGPVAGDLAIRAQDAVLYDFTLVSKNNVEIRNLRFNASTTGTIALYNDFKIWDTANNAVITSAQNIATGSSSKTFTDIINLTAGVSRRFKATADVDSTNTADGTIVIRLLAFESNDIKNLDNNTYVATSVIVPNSIIVGNVQTAKAPTLDVQLAASPTSQTYVQGVNGVDLTGFSFRAISDDIKISSIKVTATSSVLTITTGEVQSLGLYDGATLVSSLKSLDTDLTVTFDNLNLTVVKGATKVLTLRGNISANATDTDVYYFYIAGANSTYLTVYDKDGNSATITGSAANSGPTVSHTITTAGNVSVAIAADDTESEAGIVVAGTESVLAKFRFTSTNEEMTVNKLQLLVVETNSATATSTASADEAPTIKLYEGSTQIGATAGYTVTASGDNAGTVYIQDLGWKVTKNGSKVLTVKGVLNTISGGADTGANVYASVMAAGFEAQGSSAKDTTITAATGNQKLVYKTNPTIAQPSAASTKLTVGQIPVLTFAITANSQEQVAWKQIQFKISMTAATMTAVNAVPASTGSALILRDVTTATNLNIASGFSSASAVTGEQTTITGGNTGYVSVLLNSEQVIAAGQTKNYQLQLTFSDISSTVGAASVVAQIHRGEVAVVGSGTVSGIRSGLGNATDASPSFVWSDYSNVSHTESTADWNNGMFVKNLPSSIITISN</sequence>
<dbReference type="Gene3D" id="1.10.101.10">
    <property type="entry name" value="PGBD-like superfamily/PGBD"/>
    <property type="match status" value="1"/>
</dbReference>
<dbReference type="SUPFAM" id="SSF47090">
    <property type="entry name" value="PGBD-like"/>
    <property type="match status" value="1"/>
</dbReference>
<keyword evidence="1" id="KW-0175">Coiled coil</keyword>
<dbReference type="STRING" id="1798473.A3G50_00480"/>
<feature type="coiled-coil region" evidence="1">
    <location>
        <begin position="35"/>
        <end position="62"/>
    </location>
</feature>
<organism evidence="3 4">
    <name type="scientific">Candidatus Jorgensenbacteria bacterium RIFCSPLOWO2_12_FULL_42_11</name>
    <dbReference type="NCBI Taxonomy" id="1798473"/>
    <lineage>
        <taxon>Bacteria</taxon>
        <taxon>Candidatus Joergenseniibacteriota</taxon>
    </lineage>
</organism>
<name>A0A1F6C192_9BACT</name>
<dbReference type="InterPro" id="IPR036366">
    <property type="entry name" value="PGBDSf"/>
</dbReference>
<reference evidence="3 4" key="1">
    <citation type="journal article" date="2016" name="Nat. Commun.">
        <title>Thousands of microbial genomes shed light on interconnected biogeochemical processes in an aquifer system.</title>
        <authorList>
            <person name="Anantharaman K."/>
            <person name="Brown C.T."/>
            <person name="Hug L.A."/>
            <person name="Sharon I."/>
            <person name="Castelle C.J."/>
            <person name="Probst A.J."/>
            <person name="Thomas B.C."/>
            <person name="Singh A."/>
            <person name="Wilkins M.J."/>
            <person name="Karaoz U."/>
            <person name="Brodie E.L."/>
            <person name="Williams K.H."/>
            <person name="Hubbard S.S."/>
            <person name="Banfield J.F."/>
        </authorList>
    </citation>
    <scope>NUCLEOTIDE SEQUENCE [LARGE SCALE GENOMIC DNA]</scope>
</reference>
<feature type="signal peptide" evidence="2">
    <location>
        <begin position="1"/>
        <end position="32"/>
    </location>
</feature>
<evidence type="ECO:0000256" key="1">
    <source>
        <dbReference type="SAM" id="Coils"/>
    </source>
</evidence>
<keyword evidence="2" id="KW-0732">Signal</keyword>